<dbReference type="InterPro" id="IPR023210">
    <property type="entry name" value="NADP_OxRdtase_dom"/>
</dbReference>
<feature type="region of interest" description="Disordered" evidence="3">
    <location>
        <begin position="1"/>
        <end position="20"/>
    </location>
</feature>
<dbReference type="EMBL" id="MCFC01000001">
    <property type="protein sequence ID" value="ORY35569.1"/>
    <property type="molecule type" value="Genomic_DNA"/>
</dbReference>
<dbReference type="InterPro" id="IPR036812">
    <property type="entry name" value="NAD(P)_OxRdtase_dom_sf"/>
</dbReference>
<dbReference type="SUPFAM" id="SSF51430">
    <property type="entry name" value="NAD(P)-linked oxidoreductase"/>
    <property type="match status" value="1"/>
</dbReference>
<dbReference type="Proteomes" id="UP000193986">
    <property type="component" value="Unassembled WGS sequence"/>
</dbReference>
<dbReference type="STRING" id="71784.A0A1Y2BLC5"/>
<dbReference type="PANTHER" id="PTHR43364:SF7">
    <property type="entry name" value="NADP-DEPENDENT OXIDOREDUCTASE DOMAIN-CONTAINING PROTEIN-RELATED"/>
    <property type="match status" value="1"/>
</dbReference>
<organism evidence="5 6">
    <name type="scientific">Naematelia encephala</name>
    <dbReference type="NCBI Taxonomy" id="71784"/>
    <lineage>
        <taxon>Eukaryota</taxon>
        <taxon>Fungi</taxon>
        <taxon>Dikarya</taxon>
        <taxon>Basidiomycota</taxon>
        <taxon>Agaricomycotina</taxon>
        <taxon>Tremellomycetes</taxon>
        <taxon>Tremellales</taxon>
        <taxon>Naemateliaceae</taxon>
        <taxon>Naematelia</taxon>
    </lineage>
</organism>
<feature type="compositionally biased region" description="Basic and acidic residues" evidence="3">
    <location>
        <begin position="1"/>
        <end position="11"/>
    </location>
</feature>
<evidence type="ECO:0000259" key="4">
    <source>
        <dbReference type="Pfam" id="PF00248"/>
    </source>
</evidence>
<comment type="similarity">
    <text evidence="2">Belongs to the aldo/keto reductase family. Aldo/keto reductase 2 subfamily.</text>
</comment>
<evidence type="ECO:0000313" key="6">
    <source>
        <dbReference type="Proteomes" id="UP000193986"/>
    </source>
</evidence>
<dbReference type="PANTHER" id="PTHR43364">
    <property type="entry name" value="NADH-SPECIFIC METHYLGLYOXAL REDUCTASE-RELATED"/>
    <property type="match status" value="1"/>
</dbReference>
<feature type="domain" description="NADP-dependent oxidoreductase" evidence="4">
    <location>
        <begin position="54"/>
        <end position="358"/>
    </location>
</feature>
<reference evidence="5 6" key="1">
    <citation type="submission" date="2016-07" db="EMBL/GenBank/DDBJ databases">
        <title>Pervasive Adenine N6-methylation of Active Genes in Fungi.</title>
        <authorList>
            <consortium name="DOE Joint Genome Institute"/>
            <person name="Mondo S.J."/>
            <person name="Dannebaum R.O."/>
            <person name="Kuo R.C."/>
            <person name="Labutti K."/>
            <person name="Haridas S."/>
            <person name="Kuo A."/>
            <person name="Salamov A."/>
            <person name="Ahrendt S.R."/>
            <person name="Lipzen A."/>
            <person name="Sullivan W."/>
            <person name="Andreopoulos W.B."/>
            <person name="Clum A."/>
            <person name="Lindquist E."/>
            <person name="Daum C."/>
            <person name="Ramamoorthy G.K."/>
            <person name="Gryganskyi A."/>
            <person name="Culley D."/>
            <person name="Magnuson J.K."/>
            <person name="James T.Y."/>
            <person name="O'Malley M.A."/>
            <person name="Stajich J.E."/>
            <person name="Spatafora J.W."/>
            <person name="Visel A."/>
            <person name="Grigoriev I.V."/>
        </authorList>
    </citation>
    <scope>NUCLEOTIDE SEQUENCE [LARGE SCALE GENOMIC DNA]</scope>
    <source>
        <strain evidence="5 6">68-887.2</strain>
    </source>
</reference>
<evidence type="ECO:0000256" key="1">
    <source>
        <dbReference type="ARBA" id="ARBA00022857"/>
    </source>
</evidence>
<evidence type="ECO:0000256" key="3">
    <source>
        <dbReference type="SAM" id="MobiDB-lite"/>
    </source>
</evidence>
<keyword evidence="1" id="KW-0521">NADP</keyword>
<comment type="caution">
    <text evidence="5">The sequence shown here is derived from an EMBL/GenBank/DDBJ whole genome shotgun (WGS) entry which is preliminary data.</text>
</comment>
<proteinExistence type="inferred from homology"/>
<dbReference type="InterPro" id="IPR050523">
    <property type="entry name" value="AKR_Detox_Biosynth"/>
</dbReference>
<dbReference type="Gene3D" id="3.20.20.100">
    <property type="entry name" value="NADP-dependent oxidoreductase domain"/>
    <property type="match status" value="1"/>
</dbReference>
<evidence type="ECO:0000256" key="2">
    <source>
        <dbReference type="ARBA" id="ARBA00038157"/>
    </source>
</evidence>
<dbReference type="AlphaFoldDB" id="A0A1Y2BLC5"/>
<dbReference type="Pfam" id="PF00248">
    <property type="entry name" value="Aldo_ket_red"/>
    <property type="match status" value="1"/>
</dbReference>
<keyword evidence="6" id="KW-1185">Reference proteome</keyword>
<dbReference type="InParanoid" id="A0A1Y2BLC5"/>
<evidence type="ECO:0000313" key="5">
    <source>
        <dbReference type="EMBL" id="ORY35569.1"/>
    </source>
</evidence>
<gene>
    <name evidence="5" type="ORF">BCR39DRAFT_510859</name>
</gene>
<accession>A0A1Y2BLC5</accession>
<dbReference type="OrthoDB" id="48988at2759"/>
<name>A0A1Y2BLC5_9TREE</name>
<protein>
    <submittedName>
        <fullName evidence="5">Putative aryl-alcohol dehydrogenase</fullName>
    </submittedName>
</protein>
<sequence>MAPRILEKSSSEYKPVGPNERVSPLELFSLPPKPRSELEVYRILGPRAGVRVSPLCLGAMSIGDQWTGYMGTGLSGEKAFEFLDTFYEAGGNFIDTSNNYQDEQSEMIIGEWMEKRGIRDQIVLATKYTTCPVDRATGRFKGLSVNYGGNHGKSLKISVQESLKKLKTDYIDLLYVHWWDYGTSVQEVMENLNVLVKSGKVLYLGISDTPAWIVAQANQWANDHGLTPFSVYQGRWSLGDRAIERDIIPMCRSLGLSLAPYGVLGQGKFKTPQELEKRSLRGGAKPTEEQIKLSKALQEVAEEIGNGATLTGVALAWARQNMTYCFPILGGTNIDHLKANIAALDIELSPEQLAKLSAAGPVDLGFPYDHFGTDPHYNPGGQPNSFIMNTVANFKFVKGV</sequence>